<name>A0A7R9PZE9_9ACAR</name>
<keyword evidence="1" id="KW-0175">Coiled coil</keyword>
<dbReference type="Gene3D" id="1.10.287.1490">
    <property type="match status" value="1"/>
</dbReference>
<proteinExistence type="predicted"/>
<organism evidence="3">
    <name type="scientific">Medioppia subpectinata</name>
    <dbReference type="NCBI Taxonomy" id="1979941"/>
    <lineage>
        <taxon>Eukaryota</taxon>
        <taxon>Metazoa</taxon>
        <taxon>Ecdysozoa</taxon>
        <taxon>Arthropoda</taxon>
        <taxon>Chelicerata</taxon>
        <taxon>Arachnida</taxon>
        <taxon>Acari</taxon>
        <taxon>Acariformes</taxon>
        <taxon>Sarcoptiformes</taxon>
        <taxon>Oribatida</taxon>
        <taxon>Brachypylina</taxon>
        <taxon>Oppioidea</taxon>
        <taxon>Oppiidae</taxon>
        <taxon>Medioppia</taxon>
    </lineage>
</organism>
<evidence type="ECO:0000313" key="3">
    <source>
        <dbReference type="EMBL" id="CAD7626584.1"/>
    </source>
</evidence>
<evidence type="ECO:0000313" key="4">
    <source>
        <dbReference type="Proteomes" id="UP000759131"/>
    </source>
</evidence>
<keyword evidence="4" id="KW-1185">Reference proteome</keyword>
<reference evidence="3" key="1">
    <citation type="submission" date="2020-11" db="EMBL/GenBank/DDBJ databases">
        <authorList>
            <person name="Tran Van P."/>
        </authorList>
    </citation>
    <scope>NUCLEOTIDE SEQUENCE</scope>
</reference>
<evidence type="ECO:0000256" key="1">
    <source>
        <dbReference type="SAM" id="Coils"/>
    </source>
</evidence>
<feature type="coiled-coil region" evidence="1">
    <location>
        <begin position="235"/>
        <end position="381"/>
    </location>
</feature>
<dbReference type="AlphaFoldDB" id="A0A7R9PZE9"/>
<dbReference type="OrthoDB" id="6512270at2759"/>
<dbReference type="EMBL" id="CAJPIZ010003958">
    <property type="protein sequence ID" value="CAG2107014.1"/>
    <property type="molecule type" value="Genomic_DNA"/>
</dbReference>
<accession>A0A7R9PZE9</accession>
<evidence type="ECO:0000256" key="2">
    <source>
        <dbReference type="SAM" id="MobiDB-lite"/>
    </source>
</evidence>
<sequence length="1187" mass="137659">MFVPIILTSRKTNSISMDPKPDMRYRSDPLGPPSSTSSPLKSMSLTTDTLSLKTTDLTANYPDNYVMVNEYQKSFGSANSGHLREFVPYPPDIISTTVERSTGTDWGYQSKTPLISNQNHQNIRFKRSGNKSKLNRMSSQESVVTNDCSQDCNGFDRQSIISLHSFCSGIESNHSNDTFQHMITTSDVSTETEVPVVVNEYTQASITDETTGPLFELRRENANMRGKADQLDHIMNDMVKERSDLQMKLHSMEKEMKLKNEKLDEMNAQRESLLSDCEELKSGINKWESIVNEFREVVDAKTLEIQGLNEDMNKLNENNKNIRINCEHLKIDLESNDNTIKQLNKKISEMNGEMNSFFQTKVNLEEEIKRKTAEMDAISVRKEWFELELNKLQIKLNETHQKLVSEQQISINARNDFERVQTLNSVLKQQLIETTHKAVKEKDQLMRHLEGINADLMLKETEKQLFSPKKEINTTLVTKTDELSTDSKQKLFESDIRIENLNKQMKQLTENNQKLVNEQELSANNLNVCKKQLSDKDCEIQTLNSYNSDLELKIRGLNIDLKRQKELNDLLRKDKKDSESQLNSLLFENKSLETATKLLKELIEKHERSLKQIQSNLIAKESKLDLLENEKSKLLNIIQTKERELIEIKQTISPDATADPELNIFELRIQKQELEKVMNTMNTELRANQIKFDEQKNHFLKENSELKTKLSEVNHRFETLQKNVIEDNSKVKTLSEKIRSLESNVKLLTKKYREMSERKKELEINLEKMSDNSANITKILVSTQTEDFEEKSDNSEVIVENERLMREMNELRDEIRSKDSLIEQNQKIILNLEHERGKLSSAGLNSTNQHISALEVMIASKTEEVIRLAEINDEKSKTLKELETKLNKRINELESDLKKERAVVKDLRHSVFNEKRENNYIKKDMNEMKKSLSEANAMADKRKQEVIDCETEMKSIKETESGLRKEIERIVNELKAIKEENQNLKSKLENTSGRSEPLLEQLKNLSLNLLEKNQEMEGMKNQYNSIKVRNETEIQSLRQQLDGYRSDQQILNNELNELRKSKFSLQSRLTELRVALKNSYDQNQKLRQQLNASQIVVTQESEKSRLTELRVALKNSYDQNQKLRQQLNASQIVVTQESTFNEELVTKLLDQSVDTTNEAKPLVNLQACVDSLKQEMELLQKQIQDNN</sequence>
<protein>
    <submittedName>
        <fullName evidence="3">Uncharacterized protein</fullName>
    </submittedName>
</protein>
<feature type="compositionally biased region" description="Low complexity" evidence="2">
    <location>
        <begin position="33"/>
        <end position="44"/>
    </location>
</feature>
<gene>
    <name evidence="3" type="ORF">OSB1V03_LOCUS7017</name>
</gene>
<dbReference type="Proteomes" id="UP000759131">
    <property type="component" value="Unassembled WGS sequence"/>
</dbReference>
<dbReference type="EMBL" id="OC858533">
    <property type="protein sequence ID" value="CAD7626584.1"/>
    <property type="molecule type" value="Genomic_DNA"/>
</dbReference>
<feature type="coiled-coil region" evidence="1">
    <location>
        <begin position="868"/>
        <end position="1126"/>
    </location>
</feature>
<feature type="coiled-coil region" evidence="1">
    <location>
        <begin position="491"/>
        <end position="821"/>
    </location>
</feature>
<feature type="region of interest" description="Disordered" evidence="2">
    <location>
        <begin position="13"/>
        <end position="44"/>
    </location>
</feature>